<dbReference type="SUPFAM" id="SSF52540">
    <property type="entry name" value="P-loop containing nucleoside triphosphate hydrolases"/>
    <property type="match status" value="1"/>
</dbReference>
<dbReference type="PANTHER" id="PTHR32114">
    <property type="entry name" value="ABC TRANSPORTER ABCH.3"/>
    <property type="match status" value="1"/>
</dbReference>
<dbReference type="OrthoDB" id="9789562at2"/>
<gene>
    <name evidence="3" type="ORF">GRI58_12940</name>
</gene>
<evidence type="ECO:0000256" key="1">
    <source>
        <dbReference type="SAM" id="Coils"/>
    </source>
</evidence>
<reference evidence="3 4" key="1">
    <citation type="submission" date="2019-12" db="EMBL/GenBank/DDBJ databases">
        <title>Genomic-based taxomic classification of the family Erythrobacteraceae.</title>
        <authorList>
            <person name="Xu L."/>
        </authorList>
    </citation>
    <scope>NUCLEOTIDE SEQUENCE [LARGE SCALE GENOMIC DNA]</scope>
    <source>
        <strain evidence="3 4">KEMB 9005-328</strain>
    </source>
</reference>
<dbReference type="Gene3D" id="3.40.50.300">
    <property type="entry name" value="P-loop containing nucleotide triphosphate hydrolases"/>
    <property type="match status" value="1"/>
</dbReference>
<sequence>MAFEELLEWSAGRSEWQQDALRRLALEGEMTANSLAEIRHQIERACGLPVEGNIESRPLEAEHLNDGGDSNQPQTVLASLGPVQDVDRLAEGQPPLNFIVNGVTLIYGANACGKSGYCRIAKQLCRSQSPGELQGNVYAESNSRVPRVHVAYREGDSTQEKTETVWVDGDVPPPALSRLSVFDTASARVYVDKERKIEFLPFELDIMNKLGLACRALDAEFQTEEAAIDRILAVPLPSTYSNGTPVHETIAKLVPATSLEHLPDEDALRALGTWGEAEEAALASVTEQLESDPQAQARLRKATKRALETVRRDISNGLAAVSDEAICELIQAEVTANNKSKAAEVAAQELFAKQPISEIGSETWRQMLSYAREFAARVYEGRDPPELATGERCVLCQQELADDAAARLKAFDDFIVGRAAEEAESAHNAFVQKQNGVLDTNVMAKDAVETMLSGYAAQSDATAAIAALIATFADQLGERLGAVKAALRAEDWDALDRLAPLNVSPIPSIDAEIERLNSEIEALEGTERDEEALAKLRKRLAELTDQKLLNAEIDVVIERRDRLEERCRIKNCRKECAFGGITRRITARRREILTPSLRTKLKDELTKLRLTHLPIDLSDRGEGAESIIEVALTAQQRIANNSDILSEGEQRALALACFLAEADDIGATHGIIVDDPVSSLDHTRMEAVAKRLAEEAAKGRQIIIFTHNILFHYMMVTEARRALIAWHTEWMSSLGDDQFGIIDDARKPWQIKKVPERLSDLAADLSELKKAGYDPKNQEFRSSLIGFYTRMRETWERIVEEVLLNGAIQRFRPEVMTMRLEDACLDPTTDYPQIFEGMSRCSLFSGHDRAVGMPEELPELSDIETDYDNLKAFSDAARQRQKALQKAPKHEDGMVPVFA</sequence>
<evidence type="ECO:0000313" key="4">
    <source>
        <dbReference type="Proteomes" id="UP000439780"/>
    </source>
</evidence>
<feature type="domain" description="Protein CR006 P-loop" evidence="2">
    <location>
        <begin position="284"/>
        <end position="757"/>
    </location>
</feature>
<evidence type="ECO:0000313" key="3">
    <source>
        <dbReference type="EMBL" id="MXP29715.1"/>
    </source>
</evidence>
<dbReference type="CDD" id="cd00267">
    <property type="entry name" value="ABC_ATPase"/>
    <property type="match status" value="1"/>
</dbReference>
<feature type="coiled-coil region" evidence="1">
    <location>
        <begin position="506"/>
        <end position="566"/>
    </location>
</feature>
<accession>A0A845ALH5</accession>
<dbReference type="Pfam" id="PF13166">
    <property type="entry name" value="AAA_13"/>
    <property type="match status" value="1"/>
</dbReference>
<keyword evidence="4" id="KW-1185">Reference proteome</keyword>
<organism evidence="3 4">
    <name type="scientific">Qipengyuania algicida</name>
    <dbReference type="NCBI Taxonomy" id="1836209"/>
    <lineage>
        <taxon>Bacteria</taxon>
        <taxon>Pseudomonadati</taxon>
        <taxon>Pseudomonadota</taxon>
        <taxon>Alphaproteobacteria</taxon>
        <taxon>Sphingomonadales</taxon>
        <taxon>Erythrobacteraceae</taxon>
        <taxon>Qipengyuania</taxon>
    </lineage>
</organism>
<comment type="caution">
    <text evidence="3">The sequence shown here is derived from an EMBL/GenBank/DDBJ whole genome shotgun (WGS) entry which is preliminary data.</text>
</comment>
<dbReference type="EMBL" id="WTYA01000010">
    <property type="protein sequence ID" value="MXP29715.1"/>
    <property type="molecule type" value="Genomic_DNA"/>
</dbReference>
<name>A0A845ALH5_9SPHN</name>
<dbReference type="Proteomes" id="UP000439780">
    <property type="component" value="Unassembled WGS sequence"/>
</dbReference>
<dbReference type="InterPro" id="IPR027417">
    <property type="entry name" value="P-loop_NTPase"/>
</dbReference>
<dbReference type="RefSeq" id="WP_160754009.1">
    <property type="nucleotide sequence ID" value="NZ_WTYA01000010.1"/>
</dbReference>
<dbReference type="PANTHER" id="PTHR32114:SF2">
    <property type="entry name" value="ABC TRANSPORTER ABCH.3"/>
    <property type="match status" value="1"/>
</dbReference>
<proteinExistence type="predicted"/>
<protein>
    <submittedName>
        <fullName evidence="3">AAA family ATPase</fullName>
    </submittedName>
</protein>
<dbReference type="InterPro" id="IPR026866">
    <property type="entry name" value="CR006_AAA"/>
</dbReference>
<dbReference type="AlphaFoldDB" id="A0A845ALH5"/>
<keyword evidence="1" id="KW-0175">Coiled coil</keyword>
<evidence type="ECO:0000259" key="2">
    <source>
        <dbReference type="Pfam" id="PF13166"/>
    </source>
</evidence>